<evidence type="ECO:0000313" key="10">
    <source>
        <dbReference type="Proteomes" id="UP000580250"/>
    </source>
</evidence>
<evidence type="ECO:0000256" key="4">
    <source>
        <dbReference type="ARBA" id="ARBA00023128"/>
    </source>
</evidence>
<dbReference type="Pfam" id="PF04430">
    <property type="entry name" value="DUF498"/>
    <property type="match status" value="1"/>
</dbReference>
<evidence type="ECO:0000256" key="6">
    <source>
        <dbReference type="SAM" id="Coils"/>
    </source>
</evidence>
<reference evidence="9 10" key="1">
    <citation type="submission" date="2020-08" db="EMBL/GenBank/DDBJ databases">
        <authorList>
            <person name="Koutsovoulos G."/>
            <person name="Danchin GJ E."/>
        </authorList>
    </citation>
    <scope>NUCLEOTIDE SEQUENCE [LARGE SCALE GENOMIC DNA]</scope>
</reference>
<dbReference type="GO" id="GO:0060828">
    <property type="term" value="P:regulation of canonical Wnt signaling pathway"/>
    <property type="evidence" value="ECO:0007669"/>
    <property type="project" value="InterPro"/>
</dbReference>
<dbReference type="Gene3D" id="3.30.2280.10">
    <property type="entry name" value="Hypothetical protein (hspc210)"/>
    <property type="match status" value="1"/>
</dbReference>
<dbReference type="Pfam" id="PF05303">
    <property type="entry name" value="GSKIP_dom"/>
    <property type="match status" value="1"/>
</dbReference>
<feature type="domain" description="GSKIP" evidence="8">
    <location>
        <begin position="149"/>
        <end position="253"/>
    </location>
</feature>
<dbReference type="EMBL" id="CAJEWN010000484">
    <property type="protein sequence ID" value="CAD2183936.1"/>
    <property type="molecule type" value="Genomic_DNA"/>
</dbReference>
<dbReference type="SUPFAM" id="SSF64076">
    <property type="entry name" value="MTH938-like"/>
    <property type="match status" value="1"/>
</dbReference>
<comment type="caution">
    <text evidence="9">The sequence shown here is derived from an EMBL/GenBank/DDBJ whole genome shotgun (WGS) entry which is preliminary data.</text>
</comment>
<dbReference type="InterPro" id="IPR037395">
    <property type="entry name" value="GSKIP"/>
</dbReference>
<dbReference type="Proteomes" id="UP000580250">
    <property type="component" value="Unassembled WGS sequence"/>
</dbReference>
<accession>A0A6V7W9Q1</accession>
<dbReference type="GO" id="GO:0051018">
    <property type="term" value="F:protein kinase A binding"/>
    <property type="evidence" value="ECO:0007669"/>
    <property type="project" value="TreeGrafter"/>
</dbReference>
<sequence length="604" mass="68222">MNSANIGNTSCICSANSQLLGSSELNSQQPIQPPRTPATSGSEANYLADSLGVSPLYRQQDSHRWQSAAKIYQSSRSQAHSPATTGAPLNFTTFGDSLSSEGTLSQKIRQCRSIGSPILLEDIATLNRQLHLEVERGQRRVASMHGSLELEALAAVHELATHVKQISVSEILPRTADLIFVNIKTYKDQPYTLELTMKGWRICSSHSDCMNGDYHNIALHTRYFQNAKEVLDVISPEHDKHFNECLAERLKQLEREEEEEERRQKCVKENEKEIFSQQIKEMRLQKISSLFLRNRRLSRFYATYGKWEKDMDDVKNNKDEFHFELGRFGDGDVGASSRVNLISKDMEAQQLTSIATVSSVGFRLVDQSFLFGPIAVFPKTTLSWRVLSPSDITPESLELFFMLQPKLDILLIGAGNKSDIDIVRRNVGPAISKARIGFEILDSEDAATTFNFLNFEGRCVAAALFPPRDYYVNDKEHQAFIRDVRGGLDGATFDEVTFGIGSLLDSLTAGEDRHVRAACYNIWGFRTAKAEEMVQVIHKMRENVKQKSDALLDEKRKTSATDHTLLLQEMKERKEAERLKRYQERSKVPLVEPGDDSSTKSKKE</sequence>
<comment type="similarity">
    <text evidence="5">Belongs to the NDUFAF3 family.</text>
</comment>
<dbReference type="PANTHER" id="PTHR12490:SF4">
    <property type="entry name" value="GSK3B-INTERACTING PROTEIN"/>
    <property type="match status" value="1"/>
</dbReference>
<keyword evidence="6" id="KW-0175">Coiled coil</keyword>
<evidence type="ECO:0000256" key="3">
    <source>
        <dbReference type="ARBA" id="ARBA00021776"/>
    </source>
</evidence>
<evidence type="ECO:0000256" key="7">
    <source>
        <dbReference type="SAM" id="MobiDB-lite"/>
    </source>
</evidence>
<evidence type="ECO:0000256" key="5">
    <source>
        <dbReference type="ARBA" id="ARBA00049984"/>
    </source>
</evidence>
<dbReference type="PANTHER" id="PTHR12490">
    <property type="entry name" value="GSK3B-INTERACTING PROTEIN"/>
    <property type="match status" value="1"/>
</dbReference>
<dbReference type="InterPro" id="IPR023231">
    <property type="entry name" value="GSKIP_dom_sf"/>
</dbReference>
<evidence type="ECO:0000256" key="2">
    <source>
        <dbReference type="ARBA" id="ARBA00009571"/>
    </source>
</evidence>
<gene>
    <name evidence="9" type="ORF">MENT_LOCUS36258</name>
</gene>
<dbReference type="Gene3D" id="3.40.1230.10">
    <property type="entry name" value="MTH938-like"/>
    <property type="match status" value="1"/>
</dbReference>
<proteinExistence type="inferred from homology"/>
<dbReference type="CDD" id="cd05125">
    <property type="entry name" value="Mth938_2P1-like"/>
    <property type="match status" value="1"/>
</dbReference>
<feature type="coiled-coil region" evidence="6">
    <location>
        <begin position="243"/>
        <end position="273"/>
    </location>
</feature>
<dbReference type="SUPFAM" id="SSF103107">
    <property type="entry name" value="Hypothetical protein c14orf129, hspc210"/>
    <property type="match status" value="1"/>
</dbReference>
<dbReference type="InterPro" id="IPR036748">
    <property type="entry name" value="MTH938-like_sf"/>
</dbReference>
<keyword evidence="4" id="KW-0496">Mitochondrion</keyword>
<feature type="region of interest" description="Disordered" evidence="7">
    <location>
        <begin position="24"/>
        <end position="43"/>
    </location>
</feature>
<feature type="region of interest" description="Disordered" evidence="7">
    <location>
        <begin position="576"/>
        <end position="604"/>
    </location>
</feature>
<dbReference type="AlphaFoldDB" id="A0A6V7W9Q1"/>
<dbReference type="GO" id="GO:0005739">
    <property type="term" value="C:mitochondrion"/>
    <property type="evidence" value="ECO:0007669"/>
    <property type="project" value="UniProtKB-SubCell"/>
</dbReference>
<name>A0A6V7W9Q1_MELEN</name>
<dbReference type="GO" id="GO:0032981">
    <property type="term" value="P:mitochondrial respiratory chain complex I assembly"/>
    <property type="evidence" value="ECO:0007669"/>
    <property type="project" value="InterPro"/>
</dbReference>
<comment type="similarity">
    <text evidence="2">Belongs to the GSKIP family.</text>
</comment>
<dbReference type="InterPro" id="IPR007523">
    <property type="entry name" value="NDUFAF3/AAMDC"/>
</dbReference>
<evidence type="ECO:0000256" key="1">
    <source>
        <dbReference type="ARBA" id="ARBA00004173"/>
    </source>
</evidence>
<comment type="subcellular location">
    <subcellularLocation>
        <location evidence="1">Mitochondrion</location>
    </subcellularLocation>
</comment>
<dbReference type="InterPro" id="IPR007967">
    <property type="entry name" value="GSKIP_dom"/>
</dbReference>
<protein>
    <recommendedName>
        <fullName evidence="3">NADH dehydrogenase [ubiquinone] 1 alpha subcomplex assembly factor 3</fullName>
    </recommendedName>
</protein>
<dbReference type="InterPro" id="IPR034095">
    <property type="entry name" value="NDUF3"/>
</dbReference>
<dbReference type="GO" id="GO:0019207">
    <property type="term" value="F:kinase regulator activity"/>
    <property type="evidence" value="ECO:0007669"/>
    <property type="project" value="TreeGrafter"/>
</dbReference>
<organism evidence="9 10">
    <name type="scientific">Meloidogyne enterolobii</name>
    <name type="common">Root-knot nematode worm</name>
    <name type="synonym">Meloidogyne mayaguensis</name>
    <dbReference type="NCBI Taxonomy" id="390850"/>
    <lineage>
        <taxon>Eukaryota</taxon>
        <taxon>Metazoa</taxon>
        <taxon>Ecdysozoa</taxon>
        <taxon>Nematoda</taxon>
        <taxon>Chromadorea</taxon>
        <taxon>Rhabditida</taxon>
        <taxon>Tylenchina</taxon>
        <taxon>Tylenchomorpha</taxon>
        <taxon>Tylenchoidea</taxon>
        <taxon>Meloidogynidae</taxon>
        <taxon>Meloidogyninae</taxon>
        <taxon>Meloidogyne</taxon>
    </lineage>
</organism>
<dbReference type="OrthoDB" id="20681at2759"/>
<evidence type="ECO:0000313" key="9">
    <source>
        <dbReference type="EMBL" id="CAD2183936.1"/>
    </source>
</evidence>
<feature type="compositionally biased region" description="Basic and acidic residues" evidence="7">
    <location>
        <begin position="576"/>
        <end position="587"/>
    </location>
</feature>
<evidence type="ECO:0000259" key="8">
    <source>
        <dbReference type="Pfam" id="PF05303"/>
    </source>
</evidence>